<comment type="caution">
    <text evidence="7">The sequence shown here is derived from an EMBL/GenBank/DDBJ whole genome shotgun (WGS) entry which is preliminary data.</text>
</comment>
<dbReference type="SMART" id="SM00257">
    <property type="entry name" value="LysM"/>
    <property type="match status" value="4"/>
</dbReference>
<feature type="chain" id="PRO_5042811595" description="LysM domain-containing protein" evidence="5">
    <location>
        <begin position="20"/>
        <end position="450"/>
    </location>
</feature>
<dbReference type="PANTHER" id="PTHR34997:SF2">
    <property type="entry name" value="LYSM DOMAIN-CONTAINING PROTEIN-RELATED"/>
    <property type="match status" value="1"/>
</dbReference>
<dbReference type="InterPro" id="IPR052210">
    <property type="entry name" value="LysM1-like"/>
</dbReference>
<keyword evidence="8" id="KW-1185">Reference proteome</keyword>
<keyword evidence="2 5" id="KW-0732">Signal</keyword>
<feature type="domain" description="LysM" evidence="6">
    <location>
        <begin position="135"/>
        <end position="182"/>
    </location>
</feature>
<feature type="region of interest" description="Disordered" evidence="4">
    <location>
        <begin position="277"/>
        <end position="296"/>
    </location>
</feature>
<dbReference type="InterPro" id="IPR036779">
    <property type="entry name" value="LysM_dom_sf"/>
</dbReference>
<name>A0AAN8MW07_9PEZI</name>
<dbReference type="PANTHER" id="PTHR34997">
    <property type="entry name" value="AM15"/>
    <property type="match status" value="1"/>
</dbReference>
<evidence type="ECO:0000313" key="7">
    <source>
        <dbReference type="EMBL" id="KAK6351649.1"/>
    </source>
</evidence>
<accession>A0AAN8MW07</accession>
<feature type="region of interest" description="Disordered" evidence="4">
    <location>
        <begin position="99"/>
        <end position="130"/>
    </location>
</feature>
<evidence type="ECO:0000256" key="2">
    <source>
        <dbReference type="ARBA" id="ARBA00022729"/>
    </source>
</evidence>
<evidence type="ECO:0000256" key="5">
    <source>
        <dbReference type="SAM" id="SignalP"/>
    </source>
</evidence>
<feature type="domain" description="LysM" evidence="6">
    <location>
        <begin position="400"/>
        <end position="446"/>
    </location>
</feature>
<dbReference type="InterPro" id="IPR018392">
    <property type="entry name" value="LysM"/>
</dbReference>
<protein>
    <recommendedName>
        <fullName evidence="6">LysM domain-containing protein</fullName>
    </recommendedName>
</protein>
<evidence type="ECO:0000256" key="4">
    <source>
        <dbReference type="SAM" id="MobiDB-lite"/>
    </source>
</evidence>
<proteinExistence type="predicted"/>
<evidence type="ECO:0000259" key="6">
    <source>
        <dbReference type="PROSITE" id="PS51782"/>
    </source>
</evidence>
<reference evidence="7 8" key="1">
    <citation type="submission" date="2019-10" db="EMBL/GenBank/DDBJ databases">
        <authorList>
            <person name="Palmer J.M."/>
        </authorList>
    </citation>
    <scope>NUCLEOTIDE SEQUENCE [LARGE SCALE GENOMIC DNA]</scope>
    <source>
        <strain evidence="7 8">TWF718</strain>
    </source>
</reference>
<feature type="compositionally biased region" description="Low complexity" evidence="4">
    <location>
        <begin position="100"/>
        <end position="119"/>
    </location>
</feature>
<feature type="domain" description="LysM" evidence="6">
    <location>
        <begin position="45"/>
        <end position="91"/>
    </location>
</feature>
<feature type="compositionally biased region" description="Low complexity" evidence="4">
    <location>
        <begin position="277"/>
        <end position="290"/>
    </location>
</feature>
<dbReference type="SUPFAM" id="SSF54106">
    <property type="entry name" value="LysM domain"/>
    <property type="match status" value="3"/>
</dbReference>
<keyword evidence="1" id="KW-0147">Chitin-binding</keyword>
<evidence type="ECO:0000313" key="8">
    <source>
        <dbReference type="Proteomes" id="UP001313282"/>
    </source>
</evidence>
<dbReference type="Gene3D" id="3.10.350.10">
    <property type="entry name" value="LysM domain"/>
    <property type="match status" value="5"/>
</dbReference>
<dbReference type="AlphaFoldDB" id="A0AAN8MW07"/>
<sequence length="450" mass="47859">MRKTLTLLISAASILLVEAYGGAAYYKRQEAPPGPTASGTTQYCTYYMLAEGGATCGEIYSAWGITSAQFLRWNPSVGSPCTIVTGNAYCVEAANEPAPTTTTTTTTTTKSTTAISTTAGPPGPTQSGQSTLCDRWDLVNAGDSCGTFTSKYSGLTVPLLFSWNPAISSDCSNLWVGTYLCTRIKGWTPPTTTSKPPVTTTTGNGINTPTPTQPQMVSNCNKWYFVNSGDTCAVITSKTGATLAQLFAWNASIKSDCSGLWASVYICVGTTTVTPTTTKPPTTTTKATTTGNGVSTPSPIQTGMVKNCKDFKLVQSGDTCPAIISKYGITQAQLVSWNPAIKSDCTGLWAQYYICVRLIGMATTTTTKKTTTTSKKPTTTGNGITTPSPIQTGMTKNCKGFRYVQGDDSCANIQTRFKITFQQLYSWNPAIGSKCEALWLKYYVCVAVLP</sequence>
<dbReference type="CDD" id="cd00118">
    <property type="entry name" value="LysM"/>
    <property type="match status" value="3"/>
</dbReference>
<feature type="domain" description="LysM" evidence="6">
    <location>
        <begin position="222"/>
        <end position="268"/>
    </location>
</feature>
<dbReference type="PROSITE" id="PS51782">
    <property type="entry name" value="LYSM"/>
    <property type="match status" value="5"/>
</dbReference>
<keyword evidence="3" id="KW-0843">Virulence</keyword>
<evidence type="ECO:0000256" key="3">
    <source>
        <dbReference type="ARBA" id="ARBA00023026"/>
    </source>
</evidence>
<feature type="region of interest" description="Disordered" evidence="4">
    <location>
        <begin position="191"/>
        <end position="212"/>
    </location>
</feature>
<dbReference type="GO" id="GO:0008061">
    <property type="term" value="F:chitin binding"/>
    <property type="evidence" value="ECO:0007669"/>
    <property type="project" value="UniProtKB-KW"/>
</dbReference>
<dbReference type="Proteomes" id="UP001313282">
    <property type="component" value="Unassembled WGS sequence"/>
</dbReference>
<dbReference type="Pfam" id="PF01476">
    <property type="entry name" value="LysM"/>
    <property type="match status" value="4"/>
</dbReference>
<feature type="domain" description="LysM" evidence="6">
    <location>
        <begin position="310"/>
        <end position="356"/>
    </location>
</feature>
<evidence type="ECO:0000256" key="1">
    <source>
        <dbReference type="ARBA" id="ARBA00022669"/>
    </source>
</evidence>
<gene>
    <name evidence="7" type="ORF">TWF718_004803</name>
</gene>
<organism evidence="7 8">
    <name type="scientific">Orbilia javanica</name>
    <dbReference type="NCBI Taxonomy" id="47235"/>
    <lineage>
        <taxon>Eukaryota</taxon>
        <taxon>Fungi</taxon>
        <taxon>Dikarya</taxon>
        <taxon>Ascomycota</taxon>
        <taxon>Pezizomycotina</taxon>
        <taxon>Orbiliomycetes</taxon>
        <taxon>Orbiliales</taxon>
        <taxon>Orbiliaceae</taxon>
        <taxon>Orbilia</taxon>
    </lineage>
</organism>
<feature type="signal peptide" evidence="5">
    <location>
        <begin position="1"/>
        <end position="19"/>
    </location>
</feature>
<dbReference type="EMBL" id="JAVHNR010000002">
    <property type="protein sequence ID" value="KAK6351649.1"/>
    <property type="molecule type" value="Genomic_DNA"/>
</dbReference>